<protein>
    <recommendedName>
        <fullName evidence="2">Amidohydrolase-related domain-containing protein</fullName>
    </recommendedName>
</protein>
<accession>A0A0N1MU66</accession>
<name>A0A0N1MU66_9GAMM</name>
<dbReference type="AlphaFoldDB" id="A0A0N1MU66"/>
<dbReference type="PANTHER" id="PTHR43569">
    <property type="entry name" value="AMIDOHYDROLASE"/>
    <property type="match status" value="1"/>
</dbReference>
<dbReference type="OrthoDB" id="9787654at2"/>
<dbReference type="GO" id="GO:0016787">
    <property type="term" value="F:hydrolase activity"/>
    <property type="evidence" value="ECO:0007669"/>
    <property type="project" value="InterPro"/>
</dbReference>
<dbReference type="Gene3D" id="3.20.20.140">
    <property type="entry name" value="Metal-dependent hydrolases"/>
    <property type="match status" value="1"/>
</dbReference>
<dbReference type="STRING" id="187330.AMS58_07935"/>
<reference evidence="3 4" key="1">
    <citation type="submission" date="2015-08" db="EMBL/GenBank/DDBJ databases">
        <title>Draft Genome Sequence of Pseudoalteromonas porphyrae UCD-SED14.</title>
        <authorList>
            <person name="Coil D.A."/>
            <person name="Jospin G."/>
            <person name="Lee R.D."/>
            <person name="Eisen J.A."/>
        </authorList>
    </citation>
    <scope>NUCLEOTIDE SEQUENCE [LARGE SCALE GENOMIC DNA]</scope>
    <source>
        <strain evidence="3 4">UCD-SED14</strain>
    </source>
</reference>
<gene>
    <name evidence="3" type="ORF">ADS77_02750</name>
</gene>
<dbReference type="Pfam" id="PF04909">
    <property type="entry name" value="Amidohydro_2"/>
    <property type="match status" value="1"/>
</dbReference>
<evidence type="ECO:0000259" key="2">
    <source>
        <dbReference type="Pfam" id="PF04909"/>
    </source>
</evidence>
<dbReference type="InterPro" id="IPR052350">
    <property type="entry name" value="Metallo-dep_Lactonases"/>
</dbReference>
<dbReference type="PATRIC" id="fig|187330.3.peg.588"/>
<dbReference type="PANTHER" id="PTHR43569:SF2">
    <property type="entry name" value="AMIDOHYDROLASE-RELATED DOMAIN-CONTAINING PROTEIN"/>
    <property type="match status" value="1"/>
</dbReference>
<dbReference type="SUPFAM" id="SSF51556">
    <property type="entry name" value="Metallo-dependent hydrolases"/>
    <property type="match status" value="1"/>
</dbReference>
<evidence type="ECO:0000256" key="1">
    <source>
        <dbReference type="ARBA" id="ARBA00038310"/>
    </source>
</evidence>
<comment type="caution">
    <text evidence="3">The sequence shown here is derived from an EMBL/GenBank/DDBJ whole genome shotgun (WGS) entry which is preliminary data.</text>
</comment>
<dbReference type="InterPro" id="IPR006680">
    <property type="entry name" value="Amidohydro-rel"/>
</dbReference>
<evidence type="ECO:0000313" key="4">
    <source>
        <dbReference type="Proteomes" id="UP000037848"/>
    </source>
</evidence>
<dbReference type="RefSeq" id="WP_054452852.1">
    <property type="nucleotide sequence ID" value="NZ_LHPH01000002.1"/>
</dbReference>
<comment type="similarity">
    <text evidence="1">Belongs to the metallo-dependent hydrolases superfamily.</text>
</comment>
<dbReference type="InterPro" id="IPR032466">
    <property type="entry name" value="Metal_Hydrolase"/>
</dbReference>
<sequence>MSERIIDPHVHFFNLLDGQYEWLQGSNPPSWPNLETIKRPINAAQLQQTSPFEIIGLVHIEAGFDNKNPINELNWLAQHLHGENYKAVGFACIDSPPEDFNNAINALSHSSLVGIRDITEGADATRLTHPNCLDNLTLLNDCQLMFEAQFNVENLAITEQLIKYCQQLPNLHVVINHAGLPNNLSLWQEGIRRLAHIPNCTIKFSGFELFTAILQTQQQACFDFILQCVGQQRVMFASNFPVCQINSSYQKRWLSNFALCKTHSLWQQLSYKNARHCYQL</sequence>
<feature type="domain" description="Amidohydrolase-related" evidence="2">
    <location>
        <begin position="134"/>
        <end position="278"/>
    </location>
</feature>
<dbReference type="EMBL" id="LHPH01000002">
    <property type="protein sequence ID" value="KPH65206.1"/>
    <property type="molecule type" value="Genomic_DNA"/>
</dbReference>
<organism evidence="3 4">
    <name type="scientific">Pseudoalteromonas porphyrae</name>
    <dbReference type="NCBI Taxonomy" id="187330"/>
    <lineage>
        <taxon>Bacteria</taxon>
        <taxon>Pseudomonadati</taxon>
        <taxon>Pseudomonadota</taxon>
        <taxon>Gammaproteobacteria</taxon>
        <taxon>Alteromonadales</taxon>
        <taxon>Pseudoalteromonadaceae</taxon>
        <taxon>Pseudoalteromonas</taxon>
    </lineage>
</organism>
<evidence type="ECO:0000313" key="3">
    <source>
        <dbReference type="EMBL" id="KPH65206.1"/>
    </source>
</evidence>
<proteinExistence type="inferred from homology"/>
<dbReference type="Proteomes" id="UP000037848">
    <property type="component" value="Unassembled WGS sequence"/>
</dbReference>
<keyword evidence="4" id="KW-1185">Reference proteome</keyword>